<evidence type="ECO:0000313" key="17">
    <source>
        <dbReference type="Proteomes" id="UP001217918"/>
    </source>
</evidence>
<accession>A0AAD9I077</accession>
<dbReference type="Gene3D" id="3.20.20.80">
    <property type="entry name" value="Glycosidases"/>
    <property type="match status" value="1"/>
</dbReference>
<gene>
    <name evidence="16" type="ORF">P8C59_002696</name>
</gene>
<evidence type="ECO:0000256" key="11">
    <source>
        <dbReference type="PROSITE-ProRule" id="PRU10061"/>
    </source>
</evidence>
<feature type="compositionally biased region" description="Basic and acidic residues" evidence="13">
    <location>
        <begin position="386"/>
        <end position="400"/>
    </location>
</feature>
<evidence type="ECO:0000256" key="2">
    <source>
        <dbReference type="ARBA" id="ARBA00004613"/>
    </source>
</evidence>
<evidence type="ECO:0000256" key="7">
    <source>
        <dbReference type="ARBA" id="ARBA00022801"/>
    </source>
</evidence>
<evidence type="ECO:0000256" key="5">
    <source>
        <dbReference type="ARBA" id="ARBA00022525"/>
    </source>
</evidence>
<feature type="active site" description="Nucleophile" evidence="11">
    <location>
        <position position="275"/>
    </location>
</feature>
<feature type="signal peptide" evidence="14">
    <location>
        <begin position="1"/>
        <end position="28"/>
    </location>
</feature>
<evidence type="ECO:0000256" key="6">
    <source>
        <dbReference type="ARBA" id="ARBA00022651"/>
    </source>
</evidence>
<comment type="similarity">
    <text evidence="4 12">Belongs to the glycosyl hydrolase 10 (cellulase F) family.</text>
</comment>
<dbReference type="PANTHER" id="PTHR31490:SF35">
    <property type="entry name" value="ENDO-1,4-BETA-XYLANASE"/>
    <property type="match status" value="1"/>
</dbReference>
<dbReference type="AlphaFoldDB" id="A0AAD9I077"/>
<dbReference type="GO" id="GO:0031176">
    <property type="term" value="F:endo-1,4-beta-xylanase activity"/>
    <property type="evidence" value="ECO:0007669"/>
    <property type="project" value="UniProtKB-EC"/>
</dbReference>
<proteinExistence type="inferred from homology"/>
<dbReference type="InterPro" id="IPR031158">
    <property type="entry name" value="GH10_AS"/>
</dbReference>
<keyword evidence="5" id="KW-0964">Secreted</keyword>
<dbReference type="EC" id="3.2.1.8" evidence="12"/>
<evidence type="ECO:0000259" key="15">
    <source>
        <dbReference type="PROSITE" id="PS51760"/>
    </source>
</evidence>
<reference evidence="16" key="1">
    <citation type="journal article" date="2023" name="Mol. Plant Microbe Interact.">
        <title>Elucidating the Obligate Nature and Biological Capacity of an Invasive Fungal Corn Pathogen.</title>
        <authorList>
            <person name="MacCready J.S."/>
            <person name="Roggenkamp E.M."/>
            <person name="Gdanetz K."/>
            <person name="Chilvers M.I."/>
        </authorList>
    </citation>
    <scope>NUCLEOTIDE SEQUENCE</scope>
    <source>
        <strain evidence="16">PM02</strain>
    </source>
</reference>
<evidence type="ECO:0000256" key="4">
    <source>
        <dbReference type="ARBA" id="ARBA00007495"/>
    </source>
</evidence>
<dbReference type="InterPro" id="IPR017853">
    <property type="entry name" value="GH"/>
</dbReference>
<feature type="chain" id="PRO_5041957242" description="Beta-xylanase" evidence="14">
    <location>
        <begin position="29"/>
        <end position="421"/>
    </location>
</feature>
<evidence type="ECO:0000256" key="1">
    <source>
        <dbReference type="ARBA" id="ARBA00000681"/>
    </source>
</evidence>
<dbReference type="PANTHER" id="PTHR31490">
    <property type="entry name" value="GLYCOSYL HYDROLASE"/>
    <property type="match status" value="1"/>
</dbReference>
<comment type="pathway">
    <text evidence="3">Glycan degradation; xylan degradation.</text>
</comment>
<evidence type="ECO:0000256" key="9">
    <source>
        <dbReference type="ARBA" id="ARBA00023295"/>
    </source>
</evidence>
<dbReference type="Proteomes" id="UP001217918">
    <property type="component" value="Unassembled WGS sequence"/>
</dbReference>
<comment type="caution">
    <text evidence="16">The sequence shown here is derived from an EMBL/GenBank/DDBJ whole genome shotgun (WGS) entry which is preliminary data.</text>
</comment>
<evidence type="ECO:0000256" key="12">
    <source>
        <dbReference type="RuleBase" id="RU361174"/>
    </source>
</evidence>
<evidence type="ECO:0000256" key="13">
    <source>
        <dbReference type="SAM" id="MobiDB-lite"/>
    </source>
</evidence>
<keyword evidence="8 12" id="KW-0119">Carbohydrate metabolism</keyword>
<keyword evidence="17" id="KW-1185">Reference proteome</keyword>
<organism evidence="16 17">
    <name type="scientific">Phyllachora maydis</name>
    <dbReference type="NCBI Taxonomy" id="1825666"/>
    <lineage>
        <taxon>Eukaryota</taxon>
        <taxon>Fungi</taxon>
        <taxon>Dikarya</taxon>
        <taxon>Ascomycota</taxon>
        <taxon>Pezizomycotina</taxon>
        <taxon>Sordariomycetes</taxon>
        <taxon>Sordariomycetidae</taxon>
        <taxon>Phyllachorales</taxon>
        <taxon>Phyllachoraceae</taxon>
        <taxon>Phyllachora</taxon>
    </lineage>
</organism>
<name>A0AAD9I077_9PEZI</name>
<evidence type="ECO:0000256" key="3">
    <source>
        <dbReference type="ARBA" id="ARBA00004851"/>
    </source>
</evidence>
<dbReference type="PROSITE" id="PS00591">
    <property type="entry name" value="GH10_1"/>
    <property type="match status" value="1"/>
</dbReference>
<feature type="region of interest" description="Disordered" evidence="13">
    <location>
        <begin position="359"/>
        <end position="421"/>
    </location>
</feature>
<sequence>MHVSSPFNAALTLPAVLSLLLPFGASVALPHLDAKMGLHALAVQAGKKYFGSAVDNGEMNDKAYISMLGDVGQFGQITPGNTLKWQFTEPTQGHYDFTGGDIIANFAKANRQILRCHNLIWYQQLPGFVHSTSWTKETLTALIKAHIAAEVGHYRGLCYAWDVLNEVVSDSGGYRDDVFGRVLGADVYIPLALRAAAANDPNAKLYYNDYGIEGLGTRKNADALALVRMVRAAGAPLHGVGLQGHFLVGDVPGQAALEGVLRGFVALGVEVAFTELDVRFVQMPPSPGGLQQQAKDYGSVVGACLAVERCVGWTVWGFSDKHSWVPSTFPGMGAATLFTADLQPKPAYDTVKRLLAAAKGRAKPPKRHQGVRRVGEAATTTTTTTTRREAQQPCREEQQRQWRRHQHGHGEREGPNAGVDC</sequence>
<keyword evidence="6" id="KW-0858">Xylan degradation</keyword>
<dbReference type="SMART" id="SM00633">
    <property type="entry name" value="Glyco_10"/>
    <property type="match status" value="1"/>
</dbReference>
<dbReference type="EMBL" id="JAQQPM010000002">
    <property type="protein sequence ID" value="KAK2068022.1"/>
    <property type="molecule type" value="Genomic_DNA"/>
</dbReference>
<dbReference type="PROSITE" id="PS51760">
    <property type="entry name" value="GH10_2"/>
    <property type="match status" value="1"/>
</dbReference>
<keyword evidence="7 12" id="KW-0378">Hydrolase</keyword>
<dbReference type="InterPro" id="IPR001000">
    <property type="entry name" value="GH10_dom"/>
</dbReference>
<comment type="catalytic activity">
    <reaction evidence="1 12">
        <text>Endohydrolysis of (1-&gt;4)-beta-D-xylosidic linkages in xylans.</text>
        <dbReference type="EC" id="3.2.1.8"/>
    </reaction>
</comment>
<dbReference type="SUPFAM" id="SSF51445">
    <property type="entry name" value="(Trans)glycosidases"/>
    <property type="match status" value="1"/>
</dbReference>
<feature type="compositionally biased region" description="Basic residues" evidence="13">
    <location>
        <begin position="360"/>
        <end position="371"/>
    </location>
</feature>
<keyword evidence="10 12" id="KW-0624">Polysaccharide degradation</keyword>
<dbReference type="PRINTS" id="PR00134">
    <property type="entry name" value="GLHYDRLASE10"/>
</dbReference>
<dbReference type="GO" id="GO:0045493">
    <property type="term" value="P:xylan catabolic process"/>
    <property type="evidence" value="ECO:0007669"/>
    <property type="project" value="UniProtKB-KW"/>
</dbReference>
<evidence type="ECO:0000313" key="16">
    <source>
        <dbReference type="EMBL" id="KAK2068022.1"/>
    </source>
</evidence>
<keyword evidence="9 12" id="KW-0326">Glycosidase</keyword>
<feature type="domain" description="GH10" evidence="15">
    <location>
        <begin position="39"/>
        <end position="354"/>
    </location>
</feature>
<evidence type="ECO:0000256" key="14">
    <source>
        <dbReference type="SAM" id="SignalP"/>
    </source>
</evidence>
<comment type="subcellular location">
    <subcellularLocation>
        <location evidence="2">Secreted</location>
    </subcellularLocation>
</comment>
<dbReference type="InterPro" id="IPR044846">
    <property type="entry name" value="GH10"/>
</dbReference>
<evidence type="ECO:0000256" key="10">
    <source>
        <dbReference type="ARBA" id="ARBA00023326"/>
    </source>
</evidence>
<keyword evidence="14" id="KW-0732">Signal</keyword>
<dbReference type="Pfam" id="PF00331">
    <property type="entry name" value="Glyco_hydro_10"/>
    <property type="match status" value="1"/>
</dbReference>
<evidence type="ECO:0000256" key="8">
    <source>
        <dbReference type="ARBA" id="ARBA00023277"/>
    </source>
</evidence>
<protein>
    <recommendedName>
        <fullName evidence="12">Beta-xylanase</fullName>
        <ecNumber evidence="12">3.2.1.8</ecNumber>
    </recommendedName>
</protein>
<dbReference type="GO" id="GO:0005576">
    <property type="term" value="C:extracellular region"/>
    <property type="evidence" value="ECO:0007669"/>
    <property type="project" value="UniProtKB-SubCell"/>
</dbReference>